<evidence type="ECO:0000256" key="3">
    <source>
        <dbReference type="ARBA" id="ARBA00023163"/>
    </source>
</evidence>
<evidence type="ECO:0000313" key="7">
    <source>
        <dbReference type="Proteomes" id="UP000199514"/>
    </source>
</evidence>
<dbReference type="InterPro" id="IPR050109">
    <property type="entry name" value="HTH-type_TetR-like_transc_reg"/>
</dbReference>
<dbReference type="GO" id="GO:0003700">
    <property type="term" value="F:DNA-binding transcription factor activity"/>
    <property type="evidence" value="ECO:0007669"/>
    <property type="project" value="TreeGrafter"/>
</dbReference>
<feature type="DNA-binding region" description="H-T-H motif" evidence="4">
    <location>
        <begin position="33"/>
        <end position="52"/>
    </location>
</feature>
<dbReference type="InterPro" id="IPR036271">
    <property type="entry name" value="Tet_transcr_reg_TetR-rel_C_sf"/>
</dbReference>
<dbReference type="SUPFAM" id="SSF48498">
    <property type="entry name" value="Tetracyclin repressor-like, C-terminal domain"/>
    <property type="match status" value="1"/>
</dbReference>
<dbReference type="PANTHER" id="PTHR30055">
    <property type="entry name" value="HTH-TYPE TRANSCRIPTIONAL REGULATOR RUTR"/>
    <property type="match status" value="1"/>
</dbReference>
<evidence type="ECO:0000256" key="1">
    <source>
        <dbReference type="ARBA" id="ARBA00023015"/>
    </source>
</evidence>
<dbReference type="InterPro" id="IPR009057">
    <property type="entry name" value="Homeodomain-like_sf"/>
</dbReference>
<evidence type="ECO:0000256" key="4">
    <source>
        <dbReference type="PROSITE-ProRule" id="PRU00335"/>
    </source>
</evidence>
<dbReference type="SUPFAM" id="SSF46689">
    <property type="entry name" value="Homeodomain-like"/>
    <property type="match status" value="1"/>
</dbReference>
<keyword evidence="2 4" id="KW-0238">DNA-binding</keyword>
<feature type="domain" description="HTH tetR-type" evidence="5">
    <location>
        <begin position="10"/>
        <end position="70"/>
    </location>
</feature>
<dbReference type="AlphaFoldDB" id="A0A1I1INQ8"/>
<dbReference type="PRINTS" id="PR00455">
    <property type="entry name" value="HTHTETR"/>
</dbReference>
<evidence type="ECO:0000256" key="2">
    <source>
        <dbReference type="ARBA" id="ARBA00023125"/>
    </source>
</evidence>
<keyword evidence="3" id="KW-0804">Transcription</keyword>
<name>A0A1I1INQ8_9BACT</name>
<dbReference type="GO" id="GO:0000976">
    <property type="term" value="F:transcription cis-regulatory region binding"/>
    <property type="evidence" value="ECO:0007669"/>
    <property type="project" value="TreeGrafter"/>
</dbReference>
<protein>
    <submittedName>
        <fullName evidence="6">DNA-binding transcriptional regulator, AcrR family</fullName>
    </submittedName>
</protein>
<dbReference type="PROSITE" id="PS50977">
    <property type="entry name" value="HTH_TETR_2"/>
    <property type="match status" value="1"/>
</dbReference>
<dbReference type="RefSeq" id="WP_091511432.1">
    <property type="nucleotide sequence ID" value="NZ_FOLE01000005.1"/>
</dbReference>
<dbReference type="OrthoDB" id="9789566at2"/>
<keyword evidence="7" id="KW-1185">Reference proteome</keyword>
<reference evidence="6 7" key="1">
    <citation type="submission" date="2016-10" db="EMBL/GenBank/DDBJ databases">
        <authorList>
            <person name="de Groot N.N."/>
        </authorList>
    </citation>
    <scope>NUCLEOTIDE SEQUENCE [LARGE SCALE GENOMIC DNA]</scope>
    <source>
        <strain evidence="6 7">DSM 6793</strain>
    </source>
</reference>
<accession>A0A1I1INQ8</accession>
<dbReference type="Pfam" id="PF00440">
    <property type="entry name" value="TetR_N"/>
    <property type="match status" value="1"/>
</dbReference>
<dbReference type="InterPro" id="IPR001647">
    <property type="entry name" value="HTH_TetR"/>
</dbReference>
<organism evidence="6 7">
    <name type="scientific">Flexibacter flexilis DSM 6793</name>
    <dbReference type="NCBI Taxonomy" id="927664"/>
    <lineage>
        <taxon>Bacteria</taxon>
        <taxon>Pseudomonadati</taxon>
        <taxon>Bacteroidota</taxon>
        <taxon>Cytophagia</taxon>
        <taxon>Cytophagales</taxon>
        <taxon>Flexibacteraceae</taxon>
        <taxon>Flexibacter</taxon>
    </lineage>
</organism>
<dbReference type="PANTHER" id="PTHR30055:SF234">
    <property type="entry name" value="HTH-TYPE TRANSCRIPTIONAL REGULATOR BETI"/>
    <property type="match status" value="1"/>
</dbReference>
<dbReference type="EMBL" id="FOLE01000005">
    <property type="protein sequence ID" value="SFC37907.1"/>
    <property type="molecule type" value="Genomic_DNA"/>
</dbReference>
<sequence length="203" mass="23597">MDTQNTDIELSTEEKIKAAARKVFTQKGYDATRTRDIAAEAGINLALLNYYFRSKERLFEIIMTEQFQQFFGAISPALHDEATSLEDKMQIISSRYIDLLLANPDLPLFIVTEVRRRPQHYLPAIGDVRSVFESAFVRQLRERKPQANPLHFLMNLMGMCVFPFVMRPVLQTMQVVESHVFENLMQERKQLIPVWIKTLLETS</sequence>
<dbReference type="Proteomes" id="UP000199514">
    <property type="component" value="Unassembled WGS sequence"/>
</dbReference>
<evidence type="ECO:0000313" key="6">
    <source>
        <dbReference type="EMBL" id="SFC37907.1"/>
    </source>
</evidence>
<gene>
    <name evidence="6" type="ORF">SAMN05421780_10538</name>
</gene>
<dbReference type="STRING" id="927664.SAMN05421780_10538"/>
<keyword evidence="1" id="KW-0805">Transcription regulation</keyword>
<evidence type="ECO:0000259" key="5">
    <source>
        <dbReference type="PROSITE" id="PS50977"/>
    </source>
</evidence>
<dbReference type="Gene3D" id="1.10.357.10">
    <property type="entry name" value="Tetracycline Repressor, domain 2"/>
    <property type="match status" value="1"/>
</dbReference>
<proteinExistence type="predicted"/>